<dbReference type="Proteomes" id="UP000677457">
    <property type="component" value="Unassembled WGS sequence"/>
</dbReference>
<protein>
    <submittedName>
        <fullName evidence="1">Uncharacterized protein</fullName>
    </submittedName>
</protein>
<accession>A0ABQ4JRH6</accession>
<keyword evidence="2" id="KW-1185">Reference proteome</keyword>
<dbReference type="EMBL" id="BOQM01000015">
    <property type="protein sequence ID" value="GIM85534.1"/>
    <property type="molecule type" value="Genomic_DNA"/>
</dbReference>
<proteinExistence type="predicted"/>
<reference evidence="1 2" key="1">
    <citation type="submission" date="2021-03" db="EMBL/GenBank/DDBJ databases">
        <title>Whole genome shotgun sequence of Salinispora arenicola NBRC 105043.</title>
        <authorList>
            <person name="Komaki H."/>
            <person name="Tamura T."/>
        </authorList>
    </citation>
    <scope>NUCLEOTIDE SEQUENCE [LARGE SCALE GENOMIC DNA]</scope>
    <source>
        <strain evidence="1 2">NBRC 105043</strain>
    </source>
</reference>
<organism evidence="1 2">
    <name type="scientific">Salinispora arenicola</name>
    <dbReference type="NCBI Taxonomy" id="168697"/>
    <lineage>
        <taxon>Bacteria</taxon>
        <taxon>Bacillati</taxon>
        <taxon>Actinomycetota</taxon>
        <taxon>Actinomycetes</taxon>
        <taxon>Micromonosporales</taxon>
        <taxon>Micromonosporaceae</taxon>
        <taxon>Salinispora</taxon>
    </lineage>
</organism>
<name>A0ABQ4JRH6_SALAC</name>
<evidence type="ECO:0000313" key="2">
    <source>
        <dbReference type="Proteomes" id="UP000677457"/>
    </source>
</evidence>
<sequence length="78" mass="8398">MRSDRVSRRRALLPEGTDVTSEAAVGLRLPGTTTGVMESAAARFVRAWADQRGAGQRKDGESMDALAVLDPRQRDLSG</sequence>
<evidence type="ECO:0000313" key="1">
    <source>
        <dbReference type="EMBL" id="GIM85534.1"/>
    </source>
</evidence>
<comment type="caution">
    <text evidence="1">The sequence shown here is derived from an EMBL/GenBank/DDBJ whole genome shotgun (WGS) entry which is preliminary data.</text>
</comment>
<gene>
    <name evidence="1" type="ORF">Sar04_22990</name>
</gene>